<keyword evidence="1" id="KW-0808">Transferase</keyword>
<evidence type="ECO:0000313" key="4">
    <source>
        <dbReference type="EMBL" id="MCC2221325.1"/>
    </source>
</evidence>
<accession>A0AAE3E3Z8</accession>
<sequence length="274" mass="31016">MKLQKLYRYVRQAADEYNLIEDEDKIAVAVSGGKDSLALLYALAGLKRFYPASFTICAITIDIGFGMDFTPVQRLCDELDVPFFICHTQIKDIVFHPENPNGSCSFCANLRRGALISKALELGCTKLALGHHKEDIIYTMMMSMLFEGRFYTVSPYTAYDDSQIAVIRPLIYVSEGEIKNFAQQYQLPVIKNLCPRDGHSARSDMESLMKQLTSLYPDAKDRFFHAIENGNIDDWTAARTHMDVKQLIQNRKMQEKTLDKAKNSAKTVQSGGEL</sequence>
<keyword evidence="2" id="KW-0067">ATP-binding</keyword>
<keyword evidence="2" id="KW-0547">Nucleotide-binding</keyword>
<evidence type="ECO:0000256" key="2">
    <source>
        <dbReference type="PIRSR" id="PIRSR004976-51"/>
    </source>
</evidence>
<evidence type="ECO:0000256" key="1">
    <source>
        <dbReference type="ARBA" id="ARBA00022679"/>
    </source>
</evidence>
<comment type="caution">
    <text evidence="4">The sequence shown here is derived from an EMBL/GenBank/DDBJ whole genome shotgun (WGS) entry which is preliminary data.</text>
</comment>
<gene>
    <name evidence="4" type="ORF">LKD48_06650</name>
</gene>
<feature type="binding site" evidence="2">
    <location>
        <begin position="29"/>
        <end position="31"/>
    </location>
    <ligand>
        <name>ATP</name>
        <dbReference type="ChEBI" id="CHEBI:30616"/>
    </ligand>
</feature>
<dbReference type="EMBL" id="JAJEQN010000013">
    <property type="protein sequence ID" value="MCC2221325.1"/>
    <property type="molecule type" value="Genomic_DNA"/>
</dbReference>
<evidence type="ECO:0000259" key="3">
    <source>
        <dbReference type="Pfam" id="PF01171"/>
    </source>
</evidence>
<dbReference type="InterPro" id="IPR014729">
    <property type="entry name" value="Rossmann-like_a/b/a_fold"/>
</dbReference>
<name>A0AAE3E3Z8_9FIRM</name>
<dbReference type="Proteomes" id="UP001198200">
    <property type="component" value="Unassembled WGS sequence"/>
</dbReference>
<organism evidence="4 5">
    <name type="scientific">Anthropogastromicrobium aceti</name>
    <dbReference type="NCBI Taxonomy" id="2981768"/>
    <lineage>
        <taxon>Bacteria</taxon>
        <taxon>Bacillati</taxon>
        <taxon>Bacillota</taxon>
        <taxon>Clostridia</taxon>
        <taxon>Lachnospirales</taxon>
        <taxon>Lachnospiraceae</taxon>
        <taxon>Anthropogastromicrobium</taxon>
    </lineage>
</organism>
<evidence type="ECO:0000313" key="5">
    <source>
        <dbReference type="Proteomes" id="UP001198200"/>
    </source>
</evidence>
<proteinExistence type="predicted"/>
<dbReference type="PIRSF" id="PIRSF004976">
    <property type="entry name" value="ATPase_YdaO"/>
    <property type="match status" value="1"/>
</dbReference>
<dbReference type="GO" id="GO:0005524">
    <property type="term" value="F:ATP binding"/>
    <property type="evidence" value="ECO:0007669"/>
    <property type="project" value="UniProtKB-KW"/>
</dbReference>
<dbReference type="RefSeq" id="WP_308731551.1">
    <property type="nucleotide sequence ID" value="NZ_JAJEQN010000013.1"/>
</dbReference>
<dbReference type="InterPro" id="IPR011063">
    <property type="entry name" value="TilS/TtcA_N"/>
</dbReference>
<feature type="binding site" evidence="2">
    <location>
        <position position="35"/>
    </location>
    <ligand>
        <name>ATP</name>
        <dbReference type="ChEBI" id="CHEBI:30616"/>
    </ligand>
</feature>
<dbReference type="PANTHER" id="PTHR43686">
    <property type="entry name" value="SULFURTRANSFERASE-RELATED"/>
    <property type="match status" value="1"/>
</dbReference>
<feature type="binding site" evidence="2">
    <location>
        <position position="61"/>
    </location>
    <ligand>
        <name>ATP</name>
        <dbReference type="ChEBI" id="CHEBI:30616"/>
    </ligand>
</feature>
<protein>
    <submittedName>
        <fullName evidence="4">tRNA 2-thiocytidine(32) synthetase TtcA</fullName>
    </submittedName>
</protein>
<feature type="domain" description="tRNA(Ile)-lysidine/2-thiocytidine synthase N-terminal" evidence="3">
    <location>
        <begin position="25"/>
        <end position="190"/>
    </location>
</feature>
<feature type="binding site" evidence="2">
    <location>
        <position position="130"/>
    </location>
    <ligand>
        <name>ATP</name>
        <dbReference type="ChEBI" id="CHEBI:30616"/>
    </ligand>
</feature>
<feature type="binding site" evidence="2">
    <location>
        <position position="135"/>
    </location>
    <ligand>
        <name>ATP</name>
        <dbReference type="ChEBI" id="CHEBI:30616"/>
    </ligand>
</feature>
<dbReference type="PANTHER" id="PTHR43686:SF1">
    <property type="entry name" value="AMINOTRAN_5 DOMAIN-CONTAINING PROTEIN"/>
    <property type="match status" value="1"/>
</dbReference>
<dbReference type="GO" id="GO:0008033">
    <property type="term" value="P:tRNA processing"/>
    <property type="evidence" value="ECO:0007669"/>
    <property type="project" value="InterPro"/>
</dbReference>
<keyword evidence="5" id="KW-1185">Reference proteome</keyword>
<dbReference type="AlphaFoldDB" id="A0AAE3E3Z8"/>
<dbReference type="Pfam" id="PF01171">
    <property type="entry name" value="ATP_bind_3"/>
    <property type="match status" value="1"/>
</dbReference>
<reference evidence="4 5" key="1">
    <citation type="submission" date="2021-10" db="EMBL/GenBank/DDBJ databases">
        <title>Anaerobic single-cell dispensing facilitates the cultivation of human gut bacteria.</title>
        <authorList>
            <person name="Afrizal A."/>
        </authorList>
    </citation>
    <scope>NUCLEOTIDE SEQUENCE [LARGE SCALE GENOMIC DNA]</scope>
    <source>
        <strain evidence="4 5">CLA-AA-H224</strain>
    </source>
</reference>
<dbReference type="Gene3D" id="3.40.50.620">
    <property type="entry name" value="HUPs"/>
    <property type="match status" value="1"/>
</dbReference>
<dbReference type="CDD" id="cd24138">
    <property type="entry name" value="TtcA-like"/>
    <property type="match status" value="1"/>
</dbReference>
<dbReference type="GO" id="GO:0016740">
    <property type="term" value="F:transferase activity"/>
    <property type="evidence" value="ECO:0007669"/>
    <property type="project" value="UniProtKB-KW"/>
</dbReference>
<dbReference type="InterPro" id="IPR035107">
    <property type="entry name" value="tRNA_thiolation_TtcA_Ctu1"/>
</dbReference>
<dbReference type="SUPFAM" id="SSF52402">
    <property type="entry name" value="Adenine nucleotide alpha hydrolases-like"/>
    <property type="match status" value="1"/>
</dbReference>